<dbReference type="InterPro" id="IPR051257">
    <property type="entry name" value="Diverse_CBS-Domain"/>
</dbReference>
<dbReference type="Gene3D" id="3.10.580.10">
    <property type="entry name" value="CBS-domain"/>
    <property type="match status" value="1"/>
</dbReference>
<feature type="transmembrane region" description="Helical" evidence="3">
    <location>
        <begin position="147"/>
        <end position="171"/>
    </location>
</feature>
<dbReference type="EMBL" id="CP101740">
    <property type="protein sequence ID" value="UUL81367.1"/>
    <property type="molecule type" value="Genomic_DNA"/>
</dbReference>
<keyword evidence="3" id="KW-1133">Transmembrane helix</keyword>
<keyword evidence="1 2" id="KW-0129">CBS domain</keyword>
<evidence type="ECO:0000259" key="4">
    <source>
        <dbReference type="PROSITE" id="PS51371"/>
    </source>
</evidence>
<evidence type="ECO:0000256" key="1">
    <source>
        <dbReference type="ARBA" id="ARBA00023122"/>
    </source>
</evidence>
<dbReference type="PANTHER" id="PTHR43080:SF2">
    <property type="entry name" value="CBS DOMAIN-CONTAINING PROTEIN"/>
    <property type="match status" value="1"/>
</dbReference>
<protein>
    <submittedName>
        <fullName evidence="5">CBS domain-containing protein</fullName>
    </submittedName>
</protein>
<proteinExistence type="predicted"/>
<name>A0ABY5L4E5_9SPHN</name>
<dbReference type="SUPFAM" id="SSF54631">
    <property type="entry name" value="CBS-domain pair"/>
    <property type="match status" value="1"/>
</dbReference>
<evidence type="ECO:0000313" key="6">
    <source>
        <dbReference type="Proteomes" id="UP001058533"/>
    </source>
</evidence>
<dbReference type="Proteomes" id="UP001058533">
    <property type="component" value="Chromosome"/>
</dbReference>
<feature type="domain" description="CBS" evidence="4">
    <location>
        <begin position="77"/>
        <end position="136"/>
    </location>
</feature>
<gene>
    <name evidence="5" type="ORF">NMP03_09035</name>
</gene>
<dbReference type="PANTHER" id="PTHR43080">
    <property type="entry name" value="CBS DOMAIN-CONTAINING PROTEIN CBSX3, MITOCHONDRIAL"/>
    <property type="match status" value="1"/>
</dbReference>
<dbReference type="SMART" id="SM00116">
    <property type="entry name" value="CBS"/>
    <property type="match status" value="2"/>
</dbReference>
<organism evidence="5 6">
    <name type="scientific">Sphingomonas qomolangmaensis</name>
    <dbReference type="NCBI Taxonomy" id="2918765"/>
    <lineage>
        <taxon>Bacteria</taxon>
        <taxon>Pseudomonadati</taxon>
        <taxon>Pseudomonadota</taxon>
        <taxon>Alphaproteobacteria</taxon>
        <taxon>Sphingomonadales</taxon>
        <taxon>Sphingomonadaceae</taxon>
        <taxon>Sphingomonas</taxon>
    </lineage>
</organism>
<keyword evidence="3" id="KW-0812">Transmembrane</keyword>
<dbReference type="InterPro" id="IPR000644">
    <property type="entry name" value="CBS_dom"/>
</dbReference>
<reference evidence="5" key="1">
    <citation type="submission" date="2022-07" db="EMBL/GenBank/DDBJ databases">
        <title>Sphingomonas sp. nov., a novel bacterium isolated from the north slope of the Mount Everest.</title>
        <authorList>
            <person name="Cui X."/>
            <person name="Liu Y."/>
        </authorList>
    </citation>
    <scope>NUCLEOTIDE SEQUENCE</scope>
    <source>
        <strain evidence="5">S5-59</strain>
    </source>
</reference>
<evidence type="ECO:0000313" key="5">
    <source>
        <dbReference type="EMBL" id="UUL81367.1"/>
    </source>
</evidence>
<keyword evidence="6" id="KW-1185">Reference proteome</keyword>
<sequence>MKIRDRAEYASKPRPLTTTPDQLVVDAAQAMSAKNYGSIIVVDPDTRVIGMMTERDILRRVVAERRDPMTTRVGEVMTTELRLARADDDLVGWLRIMSNERFRRLPIVDADDRLVAVMTQGDFVSYTWPELLGQAKNMAKATFGPDLSMAFMVIGLLIYTVAIIVAVAIFAT</sequence>
<evidence type="ECO:0000256" key="3">
    <source>
        <dbReference type="SAM" id="Phobius"/>
    </source>
</evidence>
<dbReference type="InterPro" id="IPR046342">
    <property type="entry name" value="CBS_dom_sf"/>
</dbReference>
<evidence type="ECO:0000256" key="2">
    <source>
        <dbReference type="PROSITE-ProRule" id="PRU00703"/>
    </source>
</evidence>
<feature type="domain" description="CBS" evidence="4">
    <location>
        <begin position="10"/>
        <end position="68"/>
    </location>
</feature>
<dbReference type="Pfam" id="PF00571">
    <property type="entry name" value="CBS"/>
    <property type="match status" value="2"/>
</dbReference>
<accession>A0ABY5L4E5</accession>
<dbReference type="PROSITE" id="PS51371">
    <property type="entry name" value="CBS"/>
    <property type="match status" value="2"/>
</dbReference>
<keyword evidence="3" id="KW-0472">Membrane</keyword>
<dbReference type="RefSeq" id="WP_256505034.1">
    <property type="nucleotide sequence ID" value="NZ_CP101740.1"/>
</dbReference>